<evidence type="ECO:0000256" key="1">
    <source>
        <dbReference type="ARBA" id="ARBA00004651"/>
    </source>
</evidence>
<dbReference type="PANTHER" id="PTHR30540">
    <property type="entry name" value="OSMOTIC STRESS POTASSIUM TRANSPORTER"/>
    <property type="match status" value="1"/>
</dbReference>
<keyword evidence="3" id="KW-0812">Transmembrane</keyword>
<dbReference type="Pfam" id="PF02705">
    <property type="entry name" value="K_trans"/>
    <property type="match status" value="1"/>
</dbReference>
<feature type="transmembrane region" description="Helical" evidence="3">
    <location>
        <begin position="158"/>
        <end position="177"/>
    </location>
</feature>
<evidence type="ECO:0000313" key="6">
    <source>
        <dbReference type="Proteomes" id="UP000295252"/>
    </source>
</evidence>
<feature type="transmembrane region" description="Helical" evidence="3">
    <location>
        <begin position="388"/>
        <end position="410"/>
    </location>
</feature>
<proteinExistence type="inferred from homology"/>
<evidence type="ECO:0000259" key="4">
    <source>
        <dbReference type="Pfam" id="PF02705"/>
    </source>
</evidence>
<feature type="transmembrane region" description="Helical" evidence="3">
    <location>
        <begin position="417"/>
        <end position="437"/>
    </location>
</feature>
<feature type="transmembrane region" description="Helical" evidence="3">
    <location>
        <begin position="306"/>
        <end position="326"/>
    </location>
</feature>
<dbReference type="GO" id="GO:0015079">
    <property type="term" value="F:potassium ion transmembrane transporter activity"/>
    <property type="evidence" value="ECO:0007669"/>
    <property type="project" value="InterPro"/>
</dbReference>
<comment type="similarity">
    <text evidence="2">Belongs to the HAK/KUP transporter (TC 2.A.72.3) family.</text>
</comment>
<keyword evidence="3" id="KW-0472">Membrane</keyword>
<dbReference type="Gramene" id="CDP05101">
    <property type="protein sequence ID" value="CDP05101"/>
    <property type="gene ID" value="GSCOC_T00020036001"/>
</dbReference>
<evidence type="ECO:0000256" key="3">
    <source>
        <dbReference type="SAM" id="Phobius"/>
    </source>
</evidence>
<dbReference type="EMBL" id="HG739099">
    <property type="protein sequence ID" value="CDP05101.1"/>
    <property type="molecule type" value="Genomic_DNA"/>
</dbReference>
<dbReference type="InterPro" id="IPR053951">
    <property type="entry name" value="K_trans_N"/>
</dbReference>
<dbReference type="STRING" id="49390.A0A068U9B8"/>
<sequence length="628" mass="69575">MNLWLLIQTKCWCLTSQEYTLVQTLLLAYQSLGVVYGDIGTSPLYVLSSVRLDKPTEEDMIGILSLVFWTLTIIPLIKYVFIVLRADDHGEGGTFALYSYLAIQSKTKQFIENSRAAQNLLTFVVLLGTSMVIGDGALTPATSVLSALAGIQTLSSKITTGYVVFMAVVILLALFLFQSCGTSKVGFSFSPIMFLWFAANVFIGIYNIVAYNPAVLRGLSPHYIFKFFGKQGKSGWEVLGAVFLCTTGGEAMFADLGHFNKRAIQLAFSFFVYPSLVLCYAGEVAFLSKHPDALTNAFYSSIPKTVYWPMFVLATLAATIASQSMISASFSIVKQSLALGCFPRVNIKQTSPKHAGQIYSPEINYILMIICIALVLRFKQGVEIGNAYGVAVIWVMIITTCLVTLVMLVIWDTKFPLILAFFIPFIFIEGAFMTSLLNKIPQGGWVPFAISGFFLVIMLSWTSGRSKKTSFDAERKLSLTEFTSSTNSLREITVIITIRTLPIKTVLAEERLDVGRLGIDGVYRCLIQFGYKDLQSLEEDDIVASIVAKLRDTAETEEEAEKLGKAMKKGVVFVAGRTILKSKESNGWLSHLVIDYLYRFLQKNCRSALTSLKIPPGKFLQVGMHYEI</sequence>
<dbReference type="OrthoDB" id="504708at2759"/>
<keyword evidence="6" id="KW-1185">Reference proteome</keyword>
<organism evidence="5 6">
    <name type="scientific">Coffea canephora</name>
    <name type="common">Robusta coffee</name>
    <dbReference type="NCBI Taxonomy" id="49390"/>
    <lineage>
        <taxon>Eukaryota</taxon>
        <taxon>Viridiplantae</taxon>
        <taxon>Streptophyta</taxon>
        <taxon>Embryophyta</taxon>
        <taxon>Tracheophyta</taxon>
        <taxon>Spermatophyta</taxon>
        <taxon>Magnoliopsida</taxon>
        <taxon>eudicotyledons</taxon>
        <taxon>Gunneridae</taxon>
        <taxon>Pentapetalae</taxon>
        <taxon>asterids</taxon>
        <taxon>lamiids</taxon>
        <taxon>Gentianales</taxon>
        <taxon>Rubiaceae</taxon>
        <taxon>Ixoroideae</taxon>
        <taxon>Gardenieae complex</taxon>
        <taxon>Bertiereae - Coffeeae clade</taxon>
        <taxon>Coffeeae</taxon>
        <taxon>Coffea</taxon>
    </lineage>
</organism>
<feature type="transmembrane region" description="Helical" evidence="3">
    <location>
        <begin position="234"/>
        <end position="254"/>
    </location>
</feature>
<dbReference type="InParanoid" id="A0A068U9B8"/>
<dbReference type="Proteomes" id="UP000295252">
    <property type="component" value="Chromosome IV"/>
</dbReference>
<dbReference type="GO" id="GO:0005886">
    <property type="term" value="C:plasma membrane"/>
    <property type="evidence" value="ECO:0007669"/>
    <property type="project" value="UniProtKB-SubCell"/>
</dbReference>
<dbReference type="AlphaFoldDB" id="A0A068U9B8"/>
<dbReference type="PhylomeDB" id="A0A068U9B8"/>
<feature type="transmembrane region" description="Helical" evidence="3">
    <location>
        <begin position="189"/>
        <end position="214"/>
    </location>
</feature>
<feature type="transmembrane region" description="Helical" evidence="3">
    <location>
        <begin position="60"/>
        <end position="81"/>
    </location>
</feature>
<dbReference type="OMA" id="QANCRST"/>
<name>A0A068U9B8_COFCA</name>
<dbReference type="InterPro" id="IPR003855">
    <property type="entry name" value="K+_transporter"/>
</dbReference>
<evidence type="ECO:0000256" key="2">
    <source>
        <dbReference type="ARBA" id="ARBA00008440"/>
    </source>
</evidence>
<feature type="transmembrane region" description="Helical" evidence="3">
    <location>
        <begin position="120"/>
        <end position="138"/>
    </location>
</feature>
<dbReference type="PANTHER" id="PTHR30540:SF106">
    <property type="entry name" value="POTASSIUM TRANSPORTER 26"/>
    <property type="match status" value="1"/>
</dbReference>
<reference evidence="6" key="1">
    <citation type="journal article" date="2014" name="Science">
        <title>The coffee genome provides insight into the convergent evolution of caffeine biosynthesis.</title>
        <authorList>
            <person name="Denoeud F."/>
            <person name="Carretero-Paulet L."/>
            <person name="Dereeper A."/>
            <person name="Droc G."/>
            <person name="Guyot R."/>
            <person name="Pietrella M."/>
            <person name="Zheng C."/>
            <person name="Alberti A."/>
            <person name="Anthony F."/>
            <person name="Aprea G."/>
            <person name="Aury J.M."/>
            <person name="Bento P."/>
            <person name="Bernard M."/>
            <person name="Bocs S."/>
            <person name="Campa C."/>
            <person name="Cenci A."/>
            <person name="Combes M.C."/>
            <person name="Crouzillat D."/>
            <person name="Da Silva C."/>
            <person name="Daddiego L."/>
            <person name="De Bellis F."/>
            <person name="Dussert S."/>
            <person name="Garsmeur O."/>
            <person name="Gayraud T."/>
            <person name="Guignon V."/>
            <person name="Jahn K."/>
            <person name="Jamilloux V."/>
            <person name="Joet T."/>
            <person name="Labadie K."/>
            <person name="Lan T."/>
            <person name="Leclercq J."/>
            <person name="Lepelley M."/>
            <person name="Leroy T."/>
            <person name="Li L.T."/>
            <person name="Librado P."/>
            <person name="Lopez L."/>
            <person name="Munoz A."/>
            <person name="Noel B."/>
            <person name="Pallavicini A."/>
            <person name="Perrotta G."/>
            <person name="Poncet V."/>
            <person name="Pot D."/>
            <person name="Priyono X."/>
            <person name="Rigoreau M."/>
            <person name="Rouard M."/>
            <person name="Rozas J."/>
            <person name="Tranchant-Dubreuil C."/>
            <person name="VanBuren R."/>
            <person name="Zhang Q."/>
            <person name="Andrade A.C."/>
            <person name="Argout X."/>
            <person name="Bertrand B."/>
            <person name="de Kochko A."/>
            <person name="Graziosi G."/>
            <person name="Henry R.J."/>
            <person name="Jayarama X."/>
            <person name="Ming R."/>
            <person name="Nagai C."/>
            <person name="Rounsley S."/>
            <person name="Sankoff D."/>
            <person name="Giuliano G."/>
            <person name="Albert V.A."/>
            <person name="Wincker P."/>
            <person name="Lashermes P."/>
        </authorList>
    </citation>
    <scope>NUCLEOTIDE SEQUENCE [LARGE SCALE GENOMIC DNA]</scope>
    <source>
        <strain evidence="6">cv. DH200-94</strain>
    </source>
</reference>
<accession>A0A068U9B8</accession>
<feature type="transmembrane region" description="Helical" evidence="3">
    <location>
        <begin position="266"/>
        <end position="286"/>
    </location>
</feature>
<feature type="transmembrane region" description="Helical" evidence="3">
    <location>
        <begin position="358"/>
        <end position="376"/>
    </location>
</feature>
<evidence type="ECO:0000313" key="5">
    <source>
        <dbReference type="EMBL" id="CDP05101.1"/>
    </source>
</evidence>
<gene>
    <name evidence="5" type="ORF">GSCOC_T00020036001</name>
</gene>
<feature type="transmembrane region" description="Helical" evidence="3">
    <location>
        <begin position="443"/>
        <end position="461"/>
    </location>
</feature>
<protein>
    <recommendedName>
        <fullName evidence="4">K+ potassium transporter integral membrane domain-containing protein</fullName>
    </recommendedName>
</protein>
<keyword evidence="3" id="KW-1133">Transmembrane helix</keyword>
<comment type="subcellular location">
    <subcellularLocation>
        <location evidence="1">Cell membrane</location>
        <topology evidence="1">Multi-pass membrane protein</topology>
    </subcellularLocation>
</comment>
<feature type="domain" description="K+ potassium transporter integral membrane" evidence="4">
    <location>
        <begin position="27"/>
        <end position="484"/>
    </location>
</feature>